<dbReference type="Proteomes" id="UP000190675">
    <property type="component" value="Chromosome I"/>
</dbReference>
<name>A0A1M5JEB0_9BRAD</name>
<sequence>MKISRSAWIHVSLAIVIAVAALFLIRLHNAGGGIF</sequence>
<gene>
    <name evidence="2" type="ORF">SAMN05444169_2158</name>
</gene>
<evidence type="ECO:0000313" key="2">
    <source>
        <dbReference type="EMBL" id="SHG38705.1"/>
    </source>
</evidence>
<proteinExistence type="predicted"/>
<evidence type="ECO:0000256" key="1">
    <source>
        <dbReference type="SAM" id="Phobius"/>
    </source>
</evidence>
<keyword evidence="1" id="KW-0812">Transmembrane</keyword>
<feature type="transmembrane region" description="Helical" evidence="1">
    <location>
        <begin position="7"/>
        <end position="25"/>
    </location>
</feature>
<dbReference type="AlphaFoldDB" id="A0A1M5JEB0"/>
<protein>
    <submittedName>
        <fullName evidence="2">Uncharacterized protein</fullName>
    </submittedName>
</protein>
<keyword evidence="1" id="KW-1133">Transmembrane helix</keyword>
<reference evidence="2 3" key="1">
    <citation type="submission" date="2016-11" db="EMBL/GenBank/DDBJ databases">
        <authorList>
            <person name="Jaros S."/>
            <person name="Januszkiewicz K."/>
            <person name="Wedrychowicz H."/>
        </authorList>
    </citation>
    <scope>NUCLEOTIDE SEQUENCE [LARGE SCALE GENOMIC DNA]</scope>
    <source>
        <strain evidence="2 3">GAS242</strain>
    </source>
</reference>
<keyword evidence="1" id="KW-0472">Membrane</keyword>
<organism evidence="2 3">
    <name type="scientific">Bradyrhizobium erythrophlei</name>
    <dbReference type="NCBI Taxonomy" id="1437360"/>
    <lineage>
        <taxon>Bacteria</taxon>
        <taxon>Pseudomonadati</taxon>
        <taxon>Pseudomonadota</taxon>
        <taxon>Alphaproteobacteria</taxon>
        <taxon>Hyphomicrobiales</taxon>
        <taxon>Nitrobacteraceae</taxon>
        <taxon>Bradyrhizobium</taxon>
    </lineage>
</organism>
<accession>A0A1M5JEB0</accession>
<evidence type="ECO:0000313" key="3">
    <source>
        <dbReference type="Proteomes" id="UP000190675"/>
    </source>
</evidence>
<dbReference type="EMBL" id="LT670818">
    <property type="protein sequence ID" value="SHG38705.1"/>
    <property type="molecule type" value="Genomic_DNA"/>
</dbReference>